<dbReference type="CDD" id="cd06421">
    <property type="entry name" value="CESA_CelA_like"/>
    <property type="match status" value="1"/>
</dbReference>
<dbReference type="InterPro" id="IPR001173">
    <property type="entry name" value="Glyco_trans_2-like"/>
</dbReference>
<evidence type="ECO:0000256" key="3">
    <source>
        <dbReference type="ARBA" id="ARBA00022679"/>
    </source>
</evidence>
<keyword evidence="3 10" id="KW-0808">Transferase</keyword>
<evidence type="ECO:0000256" key="5">
    <source>
        <dbReference type="ARBA" id="ARBA00022989"/>
    </source>
</evidence>
<proteinExistence type="predicted"/>
<keyword evidence="4 8" id="KW-0812">Transmembrane</keyword>
<protein>
    <submittedName>
        <fullName evidence="10">Nucleotide-diphospho-sugar transferase</fullName>
    </submittedName>
</protein>
<sequence length="809" mass="90263">MGDSRGDSQGKRSSRVFLVPSPTESGGGSYRPLSPTETDAALSSQDNLDGITACEDASPRHSQYSLSSLVSQLYLPEHPRPSHGGHSHRGSYVAPSTPLSDGSTQCSISSPYSEVKNIVTSCGTSGRRESQLITSKIPLNAKPENRASATSMASSFDFKLPETAYTIERVHVKDDVDRLPRWKFVLHKTCPLFTVAAIATYFLYFLFRFAYTLEAQQKFGRVYVMAWFFIAAEIMVIVPGMFHHIYSLLSFKNRKRQKLRLYGEAAPTIDVMITTCKEDVDVVLDTVRAACNVDYPRERYRVVILDDGGDQELKKAITEMAMDYPNVHYFARVKTPGVPHHAKAGNLIAGTEFVTTLPGGPGEFIAALDADMIPEPEWLRALIGHLLLDPEMALACPPQMFYNVPSSDPLVQSLDAFIHVMEVTKDTCGVAWCTGSGYVIRRSALEHIGGWPTGTLAEDTFTSSLLLGAGFKTAYVHEALQWGTVPDSFVGHLKQRTRWTLGTLQSAIKQRFCLYGPLVRKMTILQRVSGLMFGVDAFSKLFLIVALFTIPVVLISGGTLVAYTNATELRRQTQLAFIALMFSLIHDWIYFLPSGYRLAQRDSAAMMWMAPYHAITVFRSFILPKWLGGKPMAFSSTGSIKDELNERDAVRRAPLWRRLKVVVIDSHAWIHLLYVAFLLAAVGVSTARAFTRNGDNWHHALIYLLTHAFFPPMLWVVTLTAFLVPLLYAISPPTVPDREELLDRDPKTGVAHPKEERKRQKWGRGSIWYEVLWGVITVYTTAVFLGSLFFVDWKVDFTSVGDNLGFAPN</sequence>
<reference evidence="10 11" key="1">
    <citation type="submission" date="2024-04" db="EMBL/GenBank/DDBJ databases">
        <title>Phyllosticta paracitricarpa is synonymous to the EU quarantine fungus P. citricarpa based on phylogenomic analyses.</title>
        <authorList>
            <consortium name="Lawrence Berkeley National Laboratory"/>
            <person name="Van Ingen-Buijs V.A."/>
            <person name="Van Westerhoven A.C."/>
            <person name="Haridas S."/>
            <person name="Skiadas P."/>
            <person name="Martin F."/>
            <person name="Groenewald J.Z."/>
            <person name="Crous P.W."/>
            <person name="Seidl M.F."/>
        </authorList>
    </citation>
    <scope>NUCLEOTIDE SEQUENCE [LARGE SCALE GENOMIC DNA]</scope>
    <source>
        <strain evidence="10 11">CBS 122670</strain>
    </source>
</reference>
<keyword evidence="6 8" id="KW-0472">Membrane</keyword>
<feature type="region of interest" description="Disordered" evidence="7">
    <location>
        <begin position="76"/>
        <end position="106"/>
    </location>
</feature>
<dbReference type="GO" id="GO:0016740">
    <property type="term" value="F:transferase activity"/>
    <property type="evidence" value="ECO:0007669"/>
    <property type="project" value="UniProtKB-KW"/>
</dbReference>
<accession>A0ABR1LYM7</accession>
<feature type="transmembrane region" description="Helical" evidence="8">
    <location>
        <begin position="223"/>
        <end position="249"/>
    </location>
</feature>
<evidence type="ECO:0000313" key="10">
    <source>
        <dbReference type="EMBL" id="KAK7538862.1"/>
    </source>
</evidence>
<gene>
    <name evidence="10" type="ORF">IWX46DRAFT_583170</name>
</gene>
<comment type="subcellular location">
    <subcellularLocation>
        <location evidence="1">Membrane</location>
        <topology evidence="1">Multi-pass membrane protein</topology>
    </subcellularLocation>
</comment>
<feature type="transmembrane region" description="Helical" evidence="8">
    <location>
        <begin position="575"/>
        <end position="592"/>
    </location>
</feature>
<dbReference type="PANTHER" id="PTHR43867:SF2">
    <property type="entry name" value="CELLULOSE SYNTHASE CATALYTIC SUBUNIT A [UDP-FORMING]"/>
    <property type="match status" value="1"/>
</dbReference>
<dbReference type="InterPro" id="IPR050321">
    <property type="entry name" value="Glycosyltr_2/OpgH_subfam"/>
</dbReference>
<keyword evidence="5 8" id="KW-1133">Transmembrane helix</keyword>
<evidence type="ECO:0000256" key="1">
    <source>
        <dbReference type="ARBA" id="ARBA00004141"/>
    </source>
</evidence>
<evidence type="ECO:0000259" key="9">
    <source>
        <dbReference type="Pfam" id="PF13632"/>
    </source>
</evidence>
<feature type="transmembrane region" description="Helical" evidence="8">
    <location>
        <begin position="541"/>
        <end position="563"/>
    </location>
</feature>
<feature type="transmembrane region" description="Helical" evidence="8">
    <location>
        <begin position="771"/>
        <end position="791"/>
    </location>
</feature>
<evidence type="ECO:0000256" key="6">
    <source>
        <dbReference type="ARBA" id="ARBA00023136"/>
    </source>
</evidence>
<feature type="transmembrane region" description="Helical" evidence="8">
    <location>
        <begin position="668"/>
        <end position="690"/>
    </location>
</feature>
<keyword evidence="2" id="KW-0328">Glycosyltransferase</keyword>
<dbReference type="InterPro" id="IPR029044">
    <property type="entry name" value="Nucleotide-diphossugar_trans"/>
</dbReference>
<evidence type="ECO:0000313" key="11">
    <source>
        <dbReference type="Proteomes" id="UP001365128"/>
    </source>
</evidence>
<feature type="transmembrane region" description="Helical" evidence="8">
    <location>
        <begin position="604"/>
        <end position="622"/>
    </location>
</feature>
<dbReference type="PANTHER" id="PTHR43867">
    <property type="entry name" value="CELLULOSE SYNTHASE CATALYTIC SUBUNIT A [UDP-FORMING]"/>
    <property type="match status" value="1"/>
</dbReference>
<evidence type="ECO:0000256" key="2">
    <source>
        <dbReference type="ARBA" id="ARBA00022676"/>
    </source>
</evidence>
<evidence type="ECO:0000256" key="4">
    <source>
        <dbReference type="ARBA" id="ARBA00022692"/>
    </source>
</evidence>
<dbReference type="SUPFAM" id="SSF53448">
    <property type="entry name" value="Nucleotide-diphospho-sugar transferases"/>
    <property type="match status" value="1"/>
</dbReference>
<dbReference type="Proteomes" id="UP001365128">
    <property type="component" value="Unassembled WGS sequence"/>
</dbReference>
<feature type="transmembrane region" description="Helical" evidence="8">
    <location>
        <begin position="702"/>
        <end position="730"/>
    </location>
</feature>
<keyword evidence="11" id="KW-1185">Reference proteome</keyword>
<evidence type="ECO:0000256" key="7">
    <source>
        <dbReference type="SAM" id="MobiDB-lite"/>
    </source>
</evidence>
<feature type="compositionally biased region" description="Polar residues" evidence="7">
    <location>
        <begin position="97"/>
        <end position="106"/>
    </location>
</feature>
<evidence type="ECO:0000256" key="8">
    <source>
        <dbReference type="SAM" id="Phobius"/>
    </source>
</evidence>
<dbReference type="EMBL" id="JBBPDW010000030">
    <property type="protein sequence ID" value="KAK7538862.1"/>
    <property type="molecule type" value="Genomic_DNA"/>
</dbReference>
<name>A0ABR1LYM7_9PEZI</name>
<feature type="transmembrane region" description="Helical" evidence="8">
    <location>
        <begin position="190"/>
        <end position="211"/>
    </location>
</feature>
<dbReference type="Pfam" id="PF13632">
    <property type="entry name" value="Glyco_trans_2_3"/>
    <property type="match status" value="1"/>
</dbReference>
<organism evidence="10 11">
    <name type="scientific">Phyllosticta citricarpa</name>
    <dbReference type="NCBI Taxonomy" id="55181"/>
    <lineage>
        <taxon>Eukaryota</taxon>
        <taxon>Fungi</taxon>
        <taxon>Dikarya</taxon>
        <taxon>Ascomycota</taxon>
        <taxon>Pezizomycotina</taxon>
        <taxon>Dothideomycetes</taxon>
        <taxon>Dothideomycetes incertae sedis</taxon>
        <taxon>Botryosphaeriales</taxon>
        <taxon>Phyllostictaceae</taxon>
        <taxon>Phyllosticta</taxon>
    </lineage>
</organism>
<feature type="compositionally biased region" description="Basic and acidic residues" evidence="7">
    <location>
        <begin position="1"/>
        <end position="10"/>
    </location>
</feature>
<comment type="caution">
    <text evidence="10">The sequence shown here is derived from an EMBL/GenBank/DDBJ whole genome shotgun (WGS) entry which is preliminary data.</text>
</comment>
<feature type="region of interest" description="Disordered" evidence="7">
    <location>
        <begin position="1"/>
        <end position="41"/>
    </location>
</feature>
<dbReference type="Gene3D" id="3.90.550.10">
    <property type="entry name" value="Spore Coat Polysaccharide Biosynthesis Protein SpsA, Chain A"/>
    <property type="match status" value="1"/>
</dbReference>
<feature type="domain" description="Glycosyltransferase 2-like" evidence="9">
    <location>
        <begin position="365"/>
        <end position="554"/>
    </location>
</feature>